<dbReference type="OrthoDB" id="1657902at2759"/>
<dbReference type="AlphaFoldDB" id="A0A067KPC2"/>
<keyword evidence="2" id="KW-1185">Reference proteome</keyword>
<organism evidence="1 2">
    <name type="scientific">Jatropha curcas</name>
    <name type="common">Barbados nut</name>
    <dbReference type="NCBI Taxonomy" id="180498"/>
    <lineage>
        <taxon>Eukaryota</taxon>
        <taxon>Viridiplantae</taxon>
        <taxon>Streptophyta</taxon>
        <taxon>Embryophyta</taxon>
        <taxon>Tracheophyta</taxon>
        <taxon>Spermatophyta</taxon>
        <taxon>Magnoliopsida</taxon>
        <taxon>eudicotyledons</taxon>
        <taxon>Gunneridae</taxon>
        <taxon>Pentapetalae</taxon>
        <taxon>rosids</taxon>
        <taxon>fabids</taxon>
        <taxon>Malpighiales</taxon>
        <taxon>Euphorbiaceae</taxon>
        <taxon>Crotonoideae</taxon>
        <taxon>Jatropheae</taxon>
        <taxon>Jatropha</taxon>
    </lineage>
</organism>
<gene>
    <name evidence="1" type="ORF">JCGZ_07210</name>
</gene>
<dbReference type="Proteomes" id="UP000027138">
    <property type="component" value="Unassembled WGS sequence"/>
</dbReference>
<reference evidence="1 2" key="1">
    <citation type="journal article" date="2014" name="PLoS ONE">
        <title>Global Analysis of Gene Expression Profiles in Physic Nut (Jatropha curcas L.) Seedlings Exposed to Salt Stress.</title>
        <authorList>
            <person name="Zhang L."/>
            <person name="Zhang C."/>
            <person name="Wu P."/>
            <person name="Chen Y."/>
            <person name="Li M."/>
            <person name="Jiang H."/>
            <person name="Wu G."/>
        </authorList>
    </citation>
    <scope>NUCLEOTIDE SEQUENCE [LARGE SCALE GENOMIC DNA]</scope>
    <source>
        <strain evidence="2">cv. GZQX0401</strain>
        <tissue evidence="1">Young leaves</tissue>
    </source>
</reference>
<proteinExistence type="predicted"/>
<evidence type="ECO:0000313" key="2">
    <source>
        <dbReference type="Proteomes" id="UP000027138"/>
    </source>
</evidence>
<protein>
    <submittedName>
        <fullName evidence="1">Uncharacterized protein</fullName>
    </submittedName>
</protein>
<evidence type="ECO:0000313" key="1">
    <source>
        <dbReference type="EMBL" id="KDP33639.1"/>
    </source>
</evidence>
<dbReference type="EMBL" id="KK914539">
    <property type="protein sequence ID" value="KDP33639.1"/>
    <property type="molecule type" value="Genomic_DNA"/>
</dbReference>
<name>A0A067KPC2_JATCU</name>
<accession>A0A067KPC2</accession>
<sequence length="116" mass="13480">MEVRVFVLPDRPDHFRKTIRIKPGDKKQVLVKSFCDWNSNPERPVIIMLFVEGAYTGVSLLPVHLLGYNRVICDRSEDGLLHLRGIKATFIDYYKPRWCSFLPEMGNCVRSEVDII</sequence>